<dbReference type="Proteomes" id="UP000637383">
    <property type="component" value="Unassembled WGS sequence"/>
</dbReference>
<feature type="domain" description="PAC" evidence="12">
    <location>
        <begin position="1039"/>
        <end position="1091"/>
    </location>
</feature>
<dbReference type="CDD" id="cd00130">
    <property type="entry name" value="PAS"/>
    <property type="match status" value="4"/>
</dbReference>
<evidence type="ECO:0000259" key="10">
    <source>
        <dbReference type="PROSITE" id="PS50110"/>
    </source>
</evidence>
<dbReference type="PROSITE" id="PS50112">
    <property type="entry name" value="PAS"/>
    <property type="match status" value="3"/>
</dbReference>
<comment type="caution">
    <text evidence="13">The sequence shown here is derived from an EMBL/GenBank/DDBJ whole genome shotgun (WGS) entry which is preliminary data.</text>
</comment>
<evidence type="ECO:0000259" key="9">
    <source>
        <dbReference type="PROSITE" id="PS50109"/>
    </source>
</evidence>
<dbReference type="SUPFAM" id="SSF55874">
    <property type="entry name" value="ATPase domain of HSP90 chaperone/DNA topoisomerase II/histidine kinase"/>
    <property type="match status" value="1"/>
</dbReference>
<dbReference type="CDD" id="cd16922">
    <property type="entry name" value="HATPase_EvgS-ArcB-TorS-like"/>
    <property type="match status" value="1"/>
</dbReference>
<dbReference type="CDD" id="cd00082">
    <property type="entry name" value="HisKA"/>
    <property type="match status" value="1"/>
</dbReference>
<dbReference type="InterPro" id="IPR035965">
    <property type="entry name" value="PAS-like_dom_sf"/>
</dbReference>
<dbReference type="InterPro" id="IPR004358">
    <property type="entry name" value="Sig_transdc_His_kin-like_C"/>
</dbReference>
<dbReference type="SMART" id="SM00086">
    <property type="entry name" value="PAC"/>
    <property type="match status" value="4"/>
</dbReference>
<dbReference type="InterPro" id="IPR005467">
    <property type="entry name" value="His_kinase_dom"/>
</dbReference>
<dbReference type="Gene3D" id="3.40.50.2300">
    <property type="match status" value="2"/>
</dbReference>
<dbReference type="Gene3D" id="1.10.287.130">
    <property type="match status" value="1"/>
</dbReference>
<dbReference type="Pfam" id="PF00072">
    <property type="entry name" value="Response_reg"/>
    <property type="match status" value="2"/>
</dbReference>
<comment type="catalytic activity">
    <reaction evidence="1">
        <text>ATP + protein L-histidine = ADP + protein N-phospho-L-histidine.</text>
        <dbReference type="EC" id="2.7.13.3"/>
    </reaction>
</comment>
<keyword evidence="8" id="KW-0175">Coiled coil</keyword>
<dbReference type="Pfam" id="PF01590">
    <property type="entry name" value="GAF"/>
    <property type="match status" value="2"/>
</dbReference>
<dbReference type="Pfam" id="PF02518">
    <property type="entry name" value="HATPase_c"/>
    <property type="match status" value="1"/>
</dbReference>
<organism evidence="13 14">
    <name type="scientific">Nostoc paludosum FACHB-159</name>
    <dbReference type="NCBI Taxonomy" id="2692908"/>
    <lineage>
        <taxon>Bacteria</taxon>
        <taxon>Bacillati</taxon>
        <taxon>Cyanobacteriota</taxon>
        <taxon>Cyanophyceae</taxon>
        <taxon>Nostocales</taxon>
        <taxon>Nostocaceae</taxon>
        <taxon>Nostoc</taxon>
    </lineage>
</organism>
<dbReference type="SUPFAM" id="SSF55781">
    <property type="entry name" value="GAF domain-like"/>
    <property type="match status" value="2"/>
</dbReference>
<dbReference type="Pfam" id="PF08448">
    <property type="entry name" value="PAS_4"/>
    <property type="match status" value="1"/>
</dbReference>
<dbReference type="Pfam" id="PF13188">
    <property type="entry name" value="PAS_8"/>
    <property type="match status" value="1"/>
</dbReference>
<dbReference type="NCBIfam" id="TIGR00229">
    <property type="entry name" value="sensory_box"/>
    <property type="match status" value="5"/>
</dbReference>
<evidence type="ECO:0000256" key="1">
    <source>
        <dbReference type="ARBA" id="ARBA00000085"/>
    </source>
</evidence>
<dbReference type="SMART" id="SM00091">
    <property type="entry name" value="PAS"/>
    <property type="match status" value="5"/>
</dbReference>
<keyword evidence="4" id="KW-0808">Transferase</keyword>
<evidence type="ECO:0000256" key="4">
    <source>
        <dbReference type="ARBA" id="ARBA00022679"/>
    </source>
</evidence>
<dbReference type="InterPro" id="IPR001789">
    <property type="entry name" value="Sig_transdc_resp-reg_receiver"/>
</dbReference>
<dbReference type="InterPro" id="IPR013656">
    <property type="entry name" value="PAS_4"/>
</dbReference>
<feature type="domain" description="Histidine kinase" evidence="9">
    <location>
        <begin position="1272"/>
        <end position="1490"/>
    </location>
</feature>
<dbReference type="PROSITE" id="PS50113">
    <property type="entry name" value="PAC"/>
    <property type="match status" value="3"/>
</dbReference>
<dbReference type="PROSITE" id="PS50109">
    <property type="entry name" value="HIS_KIN"/>
    <property type="match status" value="1"/>
</dbReference>
<dbReference type="SMART" id="SM00448">
    <property type="entry name" value="REC"/>
    <property type="match status" value="2"/>
</dbReference>
<evidence type="ECO:0000256" key="6">
    <source>
        <dbReference type="ARBA" id="ARBA00023012"/>
    </source>
</evidence>
<dbReference type="Pfam" id="PF00989">
    <property type="entry name" value="PAS"/>
    <property type="match status" value="1"/>
</dbReference>
<dbReference type="CDD" id="cd00156">
    <property type="entry name" value="REC"/>
    <property type="match status" value="1"/>
</dbReference>
<dbReference type="Gene3D" id="2.10.70.100">
    <property type="match status" value="1"/>
</dbReference>
<dbReference type="SMART" id="SM00387">
    <property type="entry name" value="HATPase_c"/>
    <property type="match status" value="1"/>
</dbReference>
<dbReference type="PRINTS" id="PR00344">
    <property type="entry name" value="BCTRLSENSOR"/>
</dbReference>
<dbReference type="Pfam" id="PF00512">
    <property type="entry name" value="HisKA"/>
    <property type="match status" value="1"/>
</dbReference>
<evidence type="ECO:0000256" key="3">
    <source>
        <dbReference type="ARBA" id="ARBA00022553"/>
    </source>
</evidence>
<evidence type="ECO:0000259" key="11">
    <source>
        <dbReference type="PROSITE" id="PS50112"/>
    </source>
</evidence>
<feature type="domain" description="Response regulatory" evidence="10">
    <location>
        <begin position="6"/>
        <end position="122"/>
    </location>
</feature>
<dbReference type="EC" id="2.7.13.3" evidence="2"/>
<evidence type="ECO:0000313" key="13">
    <source>
        <dbReference type="EMBL" id="MBD2733700.1"/>
    </source>
</evidence>
<keyword evidence="5" id="KW-0418">Kinase</keyword>
<dbReference type="InterPro" id="IPR011006">
    <property type="entry name" value="CheY-like_superfamily"/>
</dbReference>
<gene>
    <name evidence="13" type="ORF">H6H03_07200</name>
</gene>
<dbReference type="InterPro" id="IPR036890">
    <property type="entry name" value="HATPase_C_sf"/>
</dbReference>
<dbReference type="PROSITE" id="PS50110">
    <property type="entry name" value="RESPONSE_REGULATORY"/>
    <property type="match status" value="2"/>
</dbReference>
<dbReference type="InterPro" id="IPR000014">
    <property type="entry name" value="PAS"/>
</dbReference>
<dbReference type="InterPro" id="IPR003661">
    <property type="entry name" value="HisK_dim/P_dom"/>
</dbReference>
<accession>A0ABR8K2P9</accession>
<name>A0ABR8K2P9_9NOSO</name>
<dbReference type="PANTHER" id="PTHR43547:SF2">
    <property type="entry name" value="HYBRID SIGNAL TRANSDUCTION HISTIDINE KINASE C"/>
    <property type="match status" value="1"/>
</dbReference>
<evidence type="ECO:0000259" key="12">
    <source>
        <dbReference type="PROSITE" id="PS50113"/>
    </source>
</evidence>
<dbReference type="SMART" id="SM00388">
    <property type="entry name" value="HisKA"/>
    <property type="match status" value="1"/>
</dbReference>
<dbReference type="Pfam" id="PF08447">
    <property type="entry name" value="PAS_3"/>
    <property type="match status" value="1"/>
</dbReference>
<evidence type="ECO:0000256" key="2">
    <source>
        <dbReference type="ARBA" id="ARBA00012438"/>
    </source>
</evidence>
<evidence type="ECO:0000313" key="14">
    <source>
        <dbReference type="Proteomes" id="UP000637383"/>
    </source>
</evidence>
<evidence type="ECO:0000256" key="8">
    <source>
        <dbReference type="SAM" id="Coils"/>
    </source>
</evidence>
<dbReference type="SUPFAM" id="SSF52172">
    <property type="entry name" value="CheY-like"/>
    <property type="match status" value="2"/>
</dbReference>
<dbReference type="SUPFAM" id="SSF47384">
    <property type="entry name" value="Homodimeric domain of signal transducing histidine kinase"/>
    <property type="match status" value="1"/>
</dbReference>
<dbReference type="InterPro" id="IPR003018">
    <property type="entry name" value="GAF"/>
</dbReference>
<feature type="domain" description="PAC" evidence="12">
    <location>
        <begin position="533"/>
        <end position="585"/>
    </location>
</feature>
<feature type="domain" description="Response regulatory" evidence="10">
    <location>
        <begin position="1512"/>
        <end position="1630"/>
    </location>
</feature>
<feature type="domain" description="PAS" evidence="11">
    <location>
        <begin position="964"/>
        <end position="1037"/>
    </location>
</feature>
<dbReference type="InterPro" id="IPR001610">
    <property type="entry name" value="PAC"/>
</dbReference>
<dbReference type="InterPro" id="IPR029016">
    <property type="entry name" value="GAF-like_dom_sf"/>
</dbReference>
<feature type="modified residue" description="4-aspartylphosphate" evidence="7">
    <location>
        <position position="57"/>
    </location>
</feature>
<dbReference type="InterPro" id="IPR036097">
    <property type="entry name" value="HisK_dim/P_sf"/>
</dbReference>
<feature type="domain" description="PAC" evidence="12">
    <location>
        <begin position="660"/>
        <end position="712"/>
    </location>
</feature>
<sequence length="1639" mass="184002">MIMPLRFLLLEDNPLDANVVEAMLMDGGIDCELLQVETRGDFVAALLENEFDLILADYGLPEFDGISALEIACHLRPDVPLIFVSGSLGEELAIETLKRGATDYVLKQRLGRLVPSVQRALRETQERRKRKRAELMLFEQKRLLELIACGRPLNECLKAMCASVSYLHPGTRACFLLTNAQGTKFKNSITPDFPSSFGEGLKDAPINDLCIGTCGEAVYRGEPISCADIVNDDRWSQEWRNLCVAHGILACHSQPVMDADGLALGSLMLCFDQPRMPTDWELQLADFGSQVASIVFERDRSYLALAESEAKYRTLFESIDEGFCICEMLFDENGKPIDYQFLKVNPAFEKMTGLKQATGKTARELVPNLEASWFEIYSKVVLTGKPIRFEAQSVAMSNRWFDVKAFCIDATQSHKFAILFANISDVYNELRLRKQAEAEIQQLNQQLTQRLNELQTLFDLLPIGVAIAEDPECRTIRVNPYLSKLIRVPMVANASLGAPADERPLYRLCRDRQDIPVAHLPMQYAAIHNTSVQDEVVDIVHSDGTLIKLLCYASPLLDENQRVRGVVGAFADITQRVMDEAALRENEERLLIALQTGKLGSWQLDLVTGVMDSSDRCKANFGLPPEAELSYQRLFEVVHPEDRQYVREMMQQAIANKIDYDAEYRIVWSDGSIHWLIARGRASYDTNGQPLRMIGVTLDITDRQLSEQQNQRTLQRLQTLIAASPLPIVIIEPNCIVQLWNPAAARLFGWSEAEVLGKPIPIVPPEKQEECRLVREAVSNGEIFSGVETYRCKRDGSTVVVSISAALLDDSNAIVLLFQDITKRQQIEEALRSSQAQLQTLFDEAPLGVFLIDQDFRIRQVNPTALPAFGDIPDLIGRDFEEVMHILWSPAYADEVVQQYRHTLESGEPYFVPERIEERRDRGVIEYYEWRINRIPLPEGRYGVVCYFQDISAQVLARVAIAESESRFRLMVESAKDYAIFTLDLNGIIASWNSGAQKLLGYTETEAIGRDARIIFTPEDNEQKQAEWEMQTALTQERAENERWHLRQDGTQFWASGLMMPLQNEAGHIQGFVKILQDKTAKRQADQRLHLLYEMTRDLLAAEHPMQLMDNLFSKLSDQLGLNCYYNYMVEQKDNRPILHLKHYAGISDDAARSMEWTEFGQYLCGLVAQQRRQIVLDGRQISTDPNAQLLKSMGITAYACQPLIVRGRLLGSLSFGSFTRTNFTLEEINLLQSTCDQIAIALERADLLTSMQQQAQQLQQANRIKDEFLAVLSHELRSPLNPILGWSQLLKTGKLDQAKTAQALNVIERNAKLQSELIEDLLDVSRILQGKLSLNVSRVNLAMTIQAAIETVRLAAQAKSIEIQAQLQPDVGLVSGDPNRLQQVIWNLLSNAIKFTDIGGQVEIRLERLDGFAQIIVSDTGKGIHPDFLPHVFDYFRQEDGATTRKFGGLGLGLAIARHLVELHGGTVWADSPGEGQGATFTVRLPSLANPSPRNSDVKQSEPFRNLQGIKILVVDDDNDTREFLTFLLEQYQANVTAVASAVEAIATFSESKPDVLVSDIGMPEVDGYMLMRQVRALPPEQGGQIKAIALTAYAGEIDYQQAMLAGFQRHVPKPVEPEVLVKAIADLVQAVAGQAKP</sequence>
<feature type="coiled-coil region" evidence="8">
    <location>
        <begin position="426"/>
        <end position="457"/>
    </location>
</feature>
<feature type="domain" description="PAS" evidence="11">
    <location>
        <begin position="586"/>
        <end position="657"/>
    </location>
</feature>
<evidence type="ECO:0000256" key="5">
    <source>
        <dbReference type="ARBA" id="ARBA00022777"/>
    </source>
</evidence>
<proteinExistence type="predicted"/>
<dbReference type="Pfam" id="PF13426">
    <property type="entry name" value="PAS_9"/>
    <property type="match status" value="2"/>
</dbReference>
<dbReference type="Gene3D" id="3.30.450.20">
    <property type="entry name" value="PAS domain"/>
    <property type="match status" value="6"/>
</dbReference>
<feature type="domain" description="PAS" evidence="11">
    <location>
        <begin position="713"/>
        <end position="782"/>
    </location>
</feature>
<reference evidence="13 14" key="1">
    <citation type="journal article" date="2020" name="ISME J.">
        <title>Comparative genomics reveals insights into cyanobacterial evolution and habitat adaptation.</title>
        <authorList>
            <person name="Chen M.Y."/>
            <person name="Teng W.K."/>
            <person name="Zhao L."/>
            <person name="Hu C.X."/>
            <person name="Zhou Y.K."/>
            <person name="Han B.P."/>
            <person name="Song L.R."/>
            <person name="Shu W.S."/>
        </authorList>
    </citation>
    <scope>NUCLEOTIDE SEQUENCE [LARGE SCALE GENOMIC DNA]</scope>
    <source>
        <strain evidence="13 14">FACHB-159</strain>
    </source>
</reference>
<dbReference type="SUPFAM" id="SSF55785">
    <property type="entry name" value="PYP-like sensor domain (PAS domain)"/>
    <property type="match status" value="6"/>
</dbReference>
<keyword evidence="6" id="KW-0902">Two-component regulatory system</keyword>
<dbReference type="CDD" id="cd17580">
    <property type="entry name" value="REC_2_DhkD-like"/>
    <property type="match status" value="1"/>
</dbReference>
<dbReference type="InterPro" id="IPR003594">
    <property type="entry name" value="HATPase_dom"/>
</dbReference>
<dbReference type="InterPro" id="IPR013767">
    <property type="entry name" value="PAS_fold"/>
</dbReference>
<keyword evidence="14" id="KW-1185">Reference proteome</keyword>
<dbReference type="InterPro" id="IPR000700">
    <property type="entry name" value="PAS-assoc_C"/>
</dbReference>
<dbReference type="EMBL" id="JACJTU010000005">
    <property type="protein sequence ID" value="MBD2733700.1"/>
    <property type="molecule type" value="Genomic_DNA"/>
</dbReference>
<feature type="modified residue" description="4-aspartylphosphate" evidence="7">
    <location>
        <position position="1561"/>
    </location>
</feature>
<dbReference type="PANTHER" id="PTHR43547">
    <property type="entry name" value="TWO-COMPONENT HISTIDINE KINASE"/>
    <property type="match status" value="1"/>
</dbReference>
<evidence type="ECO:0000256" key="7">
    <source>
        <dbReference type="PROSITE-ProRule" id="PRU00169"/>
    </source>
</evidence>
<keyword evidence="3 7" id="KW-0597">Phosphoprotein</keyword>
<dbReference type="InterPro" id="IPR013655">
    <property type="entry name" value="PAS_fold_3"/>
</dbReference>
<dbReference type="SMART" id="SM00065">
    <property type="entry name" value="GAF"/>
    <property type="match status" value="1"/>
</dbReference>
<dbReference type="Gene3D" id="3.30.450.40">
    <property type="match status" value="2"/>
</dbReference>
<dbReference type="Gene3D" id="3.30.565.10">
    <property type="entry name" value="Histidine kinase-like ATPase, C-terminal domain"/>
    <property type="match status" value="1"/>
</dbReference>
<protein>
    <recommendedName>
        <fullName evidence="2">histidine kinase</fullName>
        <ecNumber evidence="2">2.7.13.3</ecNumber>
    </recommendedName>
</protein>